<reference evidence="3" key="2">
    <citation type="submission" date="2019-07" db="EMBL/GenBank/DDBJ databases">
        <authorList>
            <person name="Whitman W."/>
            <person name="Huntemann M."/>
            <person name="Clum A."/>
            <person name="Pillay M."/>
            <person name="Palaniappan K."/>
            <person name="Varghese N."/>
            <person name="Mikhailova N."/>
            <person name="Stamatis D."/>
            <person name="Reddy T."/>
            <person name="Daum C."/>
            <person name="Shapiro N."/>
            <person name="Ivanova N."/>
            <person name="Kyrpides N."/>
            <person name="Woyke T."/>
        </authorList>
    </citation>
    <scope>NUCLEOTIDE SEQUENCE</scope>
    <source>
        <strain evidence="3">CGMCC 1.10685</strain>
    </source>
</reference>
<dbReference type="Pfam" id="PF06812">
    <property type="entry name" value="ImpA_N"/>
    <property type="match status" value="1"/>
</dbReference>
<evidence type="ECO:0000259" key="1">
    <source>
        <dbReference type="Pfam" id="PF06812"/>
    </source>
</evidence>
<feature type="domain" description="ImpA N-terminal" evidence="1">
    <location>
        <begin position="9"/>
        <end position="130"/>
    </location>
</feature>
<dbReference type="OrthoDB" id="9771118at2"/>
<dbReference type="NCBIfam" id="TIGR03363">
    <property type="entry name" value="VI_chp_8"/>
    <property type="match status" value="1"/>
</dbReference>
<proteinExistence type="predicted"/>
<organism evidence="3 4">
    <name type="scientific">Pseudoduganella flava</name>
    <dbReference type="NCBI Taxonomy" id="871742"/>
    <lineage>
        <taxon>Bacteria</taxon>
        <taxon>Pseudomonadati</taxon>
        <taxon>Pseudomonadota</taxon>
        <taxon>Betaproteobacteria</taxon>
        <taxon>Burkholderiales</taxon>
        <taxon>Oxalobacteraceae</taxon>
        <taxon>Telluria group</taxon>
        <taxon>Pseudoduganella</taxon>
    </lineage>
</organism>
<reference evidence="3 4" key="1">
    <citation type="journal article" date="2015" name="Stand. Genomic Sci.">
        <title>Genomic Encyclopedia of Bacterial and Archaeal Type Strains, Phase III: the genomes of soil and plant-associated and newly described type strains.</title>
        <authorList>
            <person name="Whitman W.B."/>
            <person name="Woyke T."/>
            <person name="Klenk H.P."/>
            <person name="Zhou Y."/>
            <person name="Lilburn T.G."/>
            <person name="Beck B.J."/>
            <person name="De Vos P."/>
            <person name="Vandamme P."/>
            <person name="Eisen J.A."/>
            <person name="Garrity G."/>
            <person name="Hugenholtz P."/>
            <person name="Kyrpides N.C."/>
        </authorList>
    </citation>
    <scope>NUCLEOTIDE SEQUENCE [LARGE SCALE GENOMIC DNA]</scope>
    <source>
        <strain evidence="3 4">CGMCC 1.10685</strain>
    </source>
</reference>
<dbReference type="InterPro" id="IPR010657">
    <property type="entry name" value="ImpA_N"/>
</dbReference>
<dbReference type="Proteomes" id="UP000315112">
    <property type="component" value="Unassembled WGS sequence"/>
</dbReference>
<reference evidence="2 5" key="3">
    <citation type="submission" date="2019-12" db="EMBL/GenBank/DDBJ databases">
        <title>Draft Genome Sequences of Six Type Strains of the Genus Massilia.</title>
        <authorList>
            <person name="Miess H."/>
            <person name="Frediansyah A."/>
            <person name="Goeker M."/>
            <person name="Gross H."/>
        </authorList>
    </citation>
    <scope>NUCLEOTIDE SEQUENCE [LARGE SCALE GENOMIC DNA]</scope>
    <source>
        <strain evidence="2 5">DSM 26639</strain>
    </source>
</reference>
<dbReference type="PANTHER" id="PTHR37951">
    <property type="entry name" value="CYTOPLASMIC PROTEIN-RELATED"/>
    <property type="match status" value="1"/>
</dbReference>
<keyword evidence="5" id="KW-1185">Reference proteome</keyword>
<gene>
    <name evidence="2" type="primary">tssA</name>
    <name evidence="2" type="ORF">GO485_07505</name>
    <name evidence="3" type="ORF">IP92_05318</name>
</gene>
<evidence type="ECO:0000313" key="5">
    <source>
        <dbReference type="Proteomes" id="UP000437862"/>
    </source>
</evidence>
<dbReference type="Proteomes" id="UP000437862">
    <property type="component" value="Chromosome"/>
</dbReference>
<evidence type="ECO:0000313" key="4">
    <source>
        <dbReference type="Proteomes" id="UP000315112"/>
    </source>
</evidence>
<evidence type="ECO:0000313" key="3">
    <source>
        <dbReference type="EMBL" id="TWI42984.1"/>
    </source>
</evidence>
<dbReference type="EMBL" id="CP046904">
    <property type="protein sequence ID" value="QGZ38910.1"/>
    <property type="molecule type" value="Genomic_DNA"/>
</dbReference>
<dbReference type="InterPro" id="IPR017740">
    <property type="entry name" value="TssA-like"/>
</dbReference>
<accession>A0A562PEX9</accession>
<dbReference type="RefSeq" id="WP_145881006.1">
    <property type="nucleotide sequence ID" value="NZ_CP046904.1"/>
</dbReference>
<dbReference type="AlphaFoldDB" id="A0A562PEX9"/>
<name>A0A562PEX9_9BURK</name>
<dbReference type="EMBL" id="VLKW01000013">
    <property type="protein sequence ID" value="TWI42984.1"/>
    <property type="molecule type" value="Genomic_DNA"/>
</dbReference>
<protein>
    <submittedName>
        <fullName evidence="3">Type VI secretion system protein ImpA</fullName>
    </submittedName>
    <submittedName>
        <fullName evidence="2">Type VI secretion system protein TssA</fullName>
    </submittedName>
</protein>
<dbReference type="PANTHER" id="PTHR37951:SF1">
    <property type="entry name" value="TYPE VI SECRETION SYSTEM COMPONENT TSSA1"/>
    <property type="match status" value="1"/>
</dbReference>
<evidence type="ECO:0000313" key="2">
    <source>
        <dbReference type="EMBL" id="QGZ38910.1"/>
    </source>
</evidence>
<sequence>MLDIDQLLVPISVTQACGEDLGFSAEVDTIANARRHDDPALDQGEWVETVKQADWPFVATHCERLIRQRSKDLRLAVWLAEAHAKTRHFRGLGDGYTLLARLCERFWDGLYPCAEDGDQEQRIGNLFWLLTRSPQLVKEIPLTEDGSVSLADFDAARQRAANVPDVDEWGNRPTADGPTVEELDARRRRNSEGFNATLLADARYCLQALQTLEQAVDNRLGVDGPSFGAAREAVQHAIDFIGLLAPAAPAAVAGNAGDVAAVPTAQPSARGDGTIASRQQAIEQLRKVAEYFRRTEPHSPVAYLADKAAEWAGMPLHQWLRAVVKDPGQLAQLDELLGTVAPVSES</sequence>